<dbReference type="RefSeq" id="WP_148951886.1">
    <property type="nucleotide sequence ID" value="NZ_CP043312.1"/>
</dbReference>
<protein>
    <submittedName>
        <fullName evidence="1">Uncharacterized protein</fullName>
    </submittedName>
</protein>
<gene>
    <name evidence="1" type="ORF">FZC37_01045</name>
</gene>
<organism evidence="1 2">
    <name type="scientific">Candidatus Sneabacter namystus</name>
    <dbReference type="NCBI Taxonomy" id="2601646"/>
    <lineage>
        <taxon>Bacteria</taxon>
        <taxon>Pseudomonadati</taxon>
        <taxon>Pseudomonadota</taxon>
        <taxon>Alphaproteobacteria</taxon>
        <taxon>Rickettsiales</taxon>
        <taxon>Rickettsiaceae</taxon>
        <taxon>Rickettsieae</taxon>
        <taxon>Candidatus Sneabacter</taxon>
    </lineage>
</organism>
<reference evidence="1 2" key="1">
    <citation type="submission" date="2019-08" db="EMBL/GenBank/DDBJ databases">
        <title>Highly reduced genomes of protist endosymbionts show evolutionary convergence.</title>
        <authorList>
            <person name="George E."/>
            <person name="Husnik F."/>
            <person name="Tashyreva D."/>
            <person name="Prokopchuk G."/>
            <person name="Horak A."/>
            <person name="Kwong W.K."/>
            <person name="Lukes J."/>
            <person name="Keeling P.J."/>
        </authorList>
    </citation>
    <scope>NUCLEOTIDE SEQUENCE [LARGE SCALE GENOMIC DNA]</scope>
    <source>
        <strain evidence="1">1621</strain>
    </source>
</reference>
<dbReference type="Proteomes" id="UP000323844">
    <property type="component" value="Chromosome"/>
</dbReference>
<dbReference type="PROSITE" id="PS51257">
    <property type="entry name" value="PROKAR_LIPOPROTEIN"/>
    <property type="match status" value="1"/>
</dbReference>
<sequence length="157" mass="17822">MLKFTYAPKILQGIMLLIVCCSLSSCSFNRRINSCPTLEKNSDIDGKNAQEILNTMGHPSFTSKSNWYYCDILIKDSFAGSSIKNSVVYKLPNPSQKKENLNTRTTLSKMNNTTGKQIRIHNKITKDSELNAKTNNSYISSFLKVKRLKKEKSKKTE</sequence>
<keyword evidence="2" id="KW-1185">Reference proteome</keyword>
<evidence type="ECO:0000313" key="1">
    <source>
        <dbReference type="EMBL" id="QEK39525.1"/>
    </source>
</evidence>
<accession>A0A5C0UHA7</accession>
<dbReference type="AlphaFoldDB" id="A0A5C0UHA7"/>
<evidence type="ECO:0000313" key="2">
    <source>
        <dbReference type="Proteomes" id="UP000323844"/>
    </source>
</evidence>
<name>A0A5C0UHA7_9RICK</name>
<dbReference type="KEGG" id="snay:FZC37_01045"/>
<dbReference type="EMBL" id="CP043312">
    <property type="protein sequence ID" value="QEK39525.1"/>
    <property type="molecule type" value="Genomic_DNA"/>
</dbReference>
<proteinExistence type="predicted"/>